<dbReference type="AlphaFoldDB" id="A0A2S6GXU7"/>
<evidence type="ECO:0000256" key="1">
    <source>
        <dbReference type="SAM" id="MobiDB-lite"/>
    </source>
</evidence>
<feature type="region of interest" description="Disordered" evidence="1">
    <location>
        <begin position="24"/>
        <end position="46"/>
    </location>
</feature>
<accession>A0A2S6GXU7</accession>
<keyword evidence="3" id="KW-1185">Reference proteome</keyword>
<organism evidence="2 3">
    <name type="scientific">Methylobacter tundripaludum</name>
    <dbReference type="NCBI Taxonomy" id="173365"/>
    <lineage>
        <taxon>Bacteria</taxon>
        <taxon>Pseudomonadati</taxon>
        <taxon>Pseudomonadota</taxon>
        <taxon>Gammaproteobacteria</taxon>
        <taxon>Methylococcales</taxon>
        <taxon>Methylococcaceae</taxon>
        <taxon>Methylobacter</taxon>
    </lineage>
</organism>
<comment type="caution">
    <text evidence="2">The sequence shown here is derived from an EMBL/GenBank/DDBJ whole genome shotgun (WGS) entry which is preliminary data.</text>
</comment>
<name>A0A2S6GXU7_9GAMM</name>
<evidence type="ECO:0000313" key="3">
    <source>
        <dbReference type="Proteomes" id="UP000238071"/>
    </source>
</evidence>
<evidence type="ECO:0000313" key="2">
    <source>
        <dbReference type="EMBL" id="PPK70006.1"/>
    </source>
</evidence>
<gene>
    <name evidence="2" type="ORF">B0F88_109107</name>
</gene>
<protein>
    <submittedName>
        <fullName evidence="2">Uncharacterized protein</fullName>
    </submittedName>
</protein>
<sequence>MPAQLPPIVDIARSYKMATTLLLGDSGIKNERRGSKTEPGNSTSHL</sequence>
<reference evidence="2 3" key="1">
    <citation type="submission" date="2018-02" db="EMBL/GenBank/DDBJ databases">
        <title>Subsurface microbial communities from deep shales in Ohio and West Virginia, USA.</title>
        <authorList>
            <person name="Wrighton K."/>
        </authorList>
    </citation>
    <scope>NUCLEOTIDE SEQUENCE [LARGE SCALE GENOMIC DNA]</scope>
    <source>
        <strain evidence="2 3">OWC-G53F</strain>
    </source>
</reference>
<proteinExistence type="predicted"/>
<dbReference type="EMBL" id="PTIY01000009">
    <property type="protein sequence ID" value="PPK70006.1"/>
    <property type="molecule type" value="Genomic_DNA"/>
</dbReference>
<dbReference type="Proteomes" id="UP000238071">
    <property type="component" value="Unassembled WGS sequence"/>
</dbReference>